<reference evidence="1 2" key="1">
    <citation type="journal article" date="2017" name="Curr. Biol.">
        <title>The Evolution of Venom by Co-option of Single-Copy Genes.</title>
        <authorList>
            <person name="Martinson E.O."/>
            <person name="Mrinalini"/>
            <person name="Kelkar Y.D."/>
            <person name="Chang C.H."/>
            <person name="Werren J.H."/>
        </authorList>
    </citation>
    <scope>NUCLEOTIDE SEQUENCE [LARGE SCALE GENOMIC DNA]</scope>
    <source>
        <strain evidence="1 2">Alberta</strain>
        <tissue evidence="1">Whole body</tissue>
    </source>
</reference>
<name>A0A232ENB8_9HYME</name>
<gene>
    <name evidence="1" type="ORF">TSAR_002991</name>
</gene>
<evidence type="ECO:0000313" key="2">
    <source>
        <dbReference type="Proteomes" id="UP000215335"/>
    </source>
</evidence>
<dbReference type="AlphaFoldDB" id="A0A232ENB8"/>
<protein>
    <submittedName>
        <fullName evidence="1">Uncharacterized protein</fullName>
    </submittedName>
</protein>
<sequence length="136" mass="14687">MNEISMKEALTGGGEGCPAHIEALCSSIDIDNVQCANAARRLLPPTQVRDLLGGRSRAPPHGPQPPWVYKPPLLFSLPSSPPCPLHSTGSRCAEAAGTPCTSTGPSCQRCSRRIYSIEFCRIEEEKNRDCNFCGVF</sequence>
<organism evidence="1 2">
    <name type="scientific">Trichomalopsis sarcophagae</name>
    <dbReference type="NCBI Taxonomy" id="543379"/>
    <lineage>
        <taxon>Eukaryota</taxon>
        <taxon>Metazoa</taxon>
        <taxon>Ecdysozoa</taxon>
        <taxon>Arthropoda</taxon>
        <taxon>Hexapoda</taxon>
        <taxon>Insecta</taxon>
        <taxon>Pterygota</taxon>
        <taxon>Neoptera</taxon>
        <taxon>Endopterygota</taxon>
        <taxon>Hymenoptera</taxon>
        <taxon>Apocrita</taxon>
        <taxon>Proctotrupomorpha</taxon>
        <taxon>Chalcidoidea</taxon>
        <taxon>Pteromalidae</taxon>
        <taxon>Pteromalinae</taxon>
        <taxon>Trichomalopsis</taxon>
    </lineage>
</organism>
<evidence type="ECO:0000313" key="1">
    <source>
        <dbReference type="EMBL" id="OXU19854.1"/>
    </source>
</evidence>
<keyword evidence="2" id="KW-1185">Reference proteome</keyword>
<proteinExistence type="predicted"/>
<dbReference type="Proteomes" id="UP000215335">
    <property type="component" value="Unassembled WGS sequence"/>
</dbReference>
<comment type="caution">
    <text evidence="1">The sequence shown here is derived from an EMBL/GenBank/DDBJ whole genome shotgun (WGS) entry which is preliminary data.</text>
</comment>
<accession>A0A232ENB8</accession>
<dbReference type="EMBL" id="NNAY01003182">
    <property type="protein sequence ID" value="OXU19854.1"/>
    <property type="molecule type" value="Genomic_DNA"/>
</dbReference>